<reference evidence="2 3" key="1">
    <citation type="submission" date="2023-03" db="EMBL/GenBank/DDBJ databases">
        <title>Genome insight into feeding habits of ladybird beetles.</title>
        <authorList>
            <person name="Li H.-S."/>
            <person name="Huang Y.-H."/>
            <person name="Pang H."/>
        </authorList>
    </citation>
    <scope>NUCLEOTIDE SEQUENCE [LARGE SCALE GENOMIC DNA]</scope>
    <source>
        <strain evidence="2">SYSU_2023b</strain>
        <tissue evidence="2">Whole body</tissue>
    </source>
</reference>
<dbReference type="EMBL" id="JARQZJ010000077">
    <property type="protein sequence ID" value="KAK9882474.1"/>
    <property type="molecule type" value="Genomic_DNA"/>
</dbReference>
<dbReference type="Proteomes" id="UP001431783">
    <property type="component" value="Unassembled WGS sequence"/>
</dbReference>
<comment type="caution">
    <text evidence="2">The sequence shown here is derived from an EMBL/GenBank/DDBJ whole genome shotgun (WGS) entry which is preliminary data.</text>
</comment>
<dbReference type="AlphaFoldDB" id="A0AAW1UNU3"/>
<protein>
    <recommendedName>
        <fullName evidence="1">Helicase C-terminal domain-containing protein</fullName>
    </recommendedName>
</protein>
<evidence type="ECO:0000259" key="1">
    <source>
        <dbReference type="Pfam" id="PF00271"/>
    </source>
</evidence>
<accession>A0AAW1UNU3</accession>
<keyword evidence="3" id="KW-1185">Reference proteome</keyword>
<evidence type="ECO:0000313" key="2">
    <source>
        <dbReference type="EMBL" id="KAK9882474.1"/>
    </source>
</evidence>
<proteinExistence type="predicted"/>
<dbReference type="SUPFAM" id="SSF52540">
    <property type="entry name" value="P-loop containing nucleoside triphosphate hydrolases"/>
    <property type="match status" value="1"/>
</dbReference>
<dbReference type="Gene3D" id="3.40.50.300">
    <property type="entry name" value="P-loop containing nucleotide triphosphate hydrolases"/>
    <property type="match status" value="1"/>
</dbReference>
<organism evidence="2 3">
    <name type="scientific">Henosepilachna vigintioctopunctata</name>
    <dbReference type="NCBI Taxonomy" id="420089"/>
    <lineage>
        <taxon>Eukaryota</taxon>
        <taxon>Metazoa</taxon>
        <taxon>Ecdysozoa</taxon>
        <taxon>Arthropoda</taxon>
        <taxon>Hexapoda</taxon>
        <taxon>Insecta</taxon>
        <taxon>Pterygota</taxon>
        <taxon>Neoptera</taxon>
        <taxon>Endopterygota</taxon>
        <taxon>Coleoptera</taxon>
        <taxon>Polyphaga</taxon>
        <taxon>Cucujiformia</taxon>
        <taxon>Coccinelloidea</taxon>
        <taxon>Coccinellidae</taxon>
        <taxon>Epilachninae</taxon>
        <taxon>Epilachnini</taxon>
        <taxon>Henosepilachna</taxon>
    </lineage>
</organism>
<evidence type="ECO:0000313" key="3">
    <source>
        <dbReference type="Proteomes" id="UP001431783"/>
    </source>
</evidence>
<dbReference type="InterPro" id="IPR027417">
    <property type="entry name" value="P-loop_NTPase"/>
</dbReference>
<dbReference type="PANTHER" id="PTHR47958">
    <property type="entry name" value="ATP-DEPENDENT RNA HELICASE DBP3"/>
    <property type="match status" value="1"/>
</dbReference>
<dbReference type="InterPro" id="IPR001650">
    <property type="entry name" value="Helicase_C-like"/>
</dbReference>
<sequence>MLELLDMRRDVQEIFTEISHDKQARVSATLSKDIRPLCKMCQWKYVLEFNQVVIFVKSVQRCVALAQLPTEQNFPAIGIPRSMSQRERLSHYQQFKDFQKRILVAICLVGQCTLRHCIQL</sequence>
<dbReference type="Pfam" id="PF00271">
    <property type="entry name" value="Helicase_C"/>
    <property type="match status" value="1"/>
</dbReference>
<name>A0AAW1UNU3_9CUCU</name>
<gene>
    <name evidence="2" type="ORF">WA026_021815</name>
</gene>
<feature type="domain" description="Helicase C-terminal" evidence="1">
    <location>
        <begin position="47"/>
        <end position="109"/>
    </location>
</feature>